<keyword evidence="1 6" id="KW-0540">Nuclease</keyword>
<keyword evidence="2 6" id="KW-0255">Endonuclease</keyword>
<dbReference type="GO" id="GO:0006298">
    <property type="term" value="P:mismatch repair"/>
    <property type="evidence" value="ECO:0007669"/>
    <property type="project" value="UniProtKB-UniRule"/>
</dbReference>
<dbReference type="InterPro" id="IPR011335">
    <property type="entry name" value="Restrct_endonuc-II-like"/>
</dbReference>
<dbReference type="Pfam" id="PF03852">
    <property type="entry name" value="Vsr"/>
    <property type="match status" value="1"/>
</dbReference>
<dbReference type="EC" id="3.1.-.-" evidence="6"/>
<evidence type="ECO:0000256" key="4">
    <source>
        <dbReference type="ARBA" id="ARBA00022801"/>
    </source>
</evidence>
<name>A0A0C9NBN6_SPHPI</name>
<comment type="similarity">
    <text evidence="6">Belongs to the vsr family.</text>
</comment>
<dbReference type="NCBIfam" id="TIGR00632">
    <property type="entry name" value="vsr"/>
    <property type="match status" value="1"/>
</dbReference>
<dbReference type="CDD" id="cd00221">
    <property type="entry name" value="Vsr"/>
    <property type="match status" value="1"/>
</dbReference>
<protein>
    <recommendedName>
        <fullName evidence="6">Very short patch repair endonuclease</fullName>
        <ecNumber evidence="6">3.1.-.-</ecNumber>
    </recommendedName>
</protein>
<dbReference type="InterPro" id="IPR004603">
    <property type="entry name" value="DNA_mismatch_endonuc_vsr"/>
</dbReference>
<evidence type="ECO:0000256" key="6">
    <source>
        <dbReference type="PIRNR" id="PIRNR018267"/>
    </source>
</evidence>
<evidence type="ECO:0000256" key="2">
    <source>
        <dbReference type="ARBA" id="ARBA00022759"/>
    </source>
</evidence>
<gene>
    <name evidence="7" type="primary">vsr</name>
    <name evidence="7" type="ORF">SP6_23_00820</name>
</gene>
<evidence type="ECO:0000256" key="5">
    <source>
        <dbReference type="ARBA" id="ARBA00023204"/>
    </source>
</evidence>
<evidence type="ECO:0000256" key="1">
    <source>
        <dbReference type="ARBA" id="ARBA00022722"/>
    </source>
</evidence>
<keyword evidence="4 6" id="KW-0378">Hydrolase</keyword>
<dbReference type="Gene3D" id="3.40.960.10">
    <property type="entry name" value="VSR Endonuclease"/>
    <property type="match status" value="1"/>
</dbReference>
<dbReference type="SUPFAM" id="SSF52980">
    <property type="entry name" value="Restriction endonuclease-like"/>
    <property type="match status" value="1"/>
</dbReference>
<keyword evidence="3 6" id="KW-0227">DNA damage</keyword>
<dbReference type="PIRSF" id="PIRSF018267">
    <property type="entry name" value="VSR_endonuc"/>
    <property type="match status" value="1"/>
</dbReference>
<accession>A0A0C9NBN6</accession>
<dbReference type="RefSeq" id="WP_007406557.1">
    <property type="nucleotide sequence ID" value="NZ_BBJS01000023.1"/>
</dbReference>
<evidence type="ECO:0000313" key="7">
    <source>
        <dbReference type="EMBL" id="GAN13682.1"/>
    </source>
</evidence>
<dbReference type="GO" id="GO:0004519">
    <property type="term" value="F:endonuclease activity"/>
    <property type="evidence" value="ECO:0007669"/>
    <property type="project" value="UniProtKB-KW"/>
</dbReference>
<dbReference type="GeneID" id="78527341"/>
<comment type="caution">
    <text evidence="7">The sequence shown here is derived from an EMBL/GenBank/DDBJ whole genome shotgun (WGS) entry which is preliminary data.</text>
</comment>
<comment type="function">
    <text evidence="6">May nick specific sequences that contain T:G mispairs resulting from m5C-deamination.</text>
</comment>
<proteinExistence type="inferred from homology"/>
<dbReference type="GO" id="GO:0016787">
    <property type="term" value="F:hydrolase activity"/>
    <property type="evidence" value="ECO:0007669"/>
    <property type="project" value="UniProtKB-KW"/>
</dbReference>
<dbReference type="EMBL" id="BBJS01000023">
    <property type="protein sequence ID" value="GAN13682.1"/>
    <property type="molecule type" value="Genomic_DNA"/>
</dbReference>
<reference evidence="7 8" key="1">
    <citation type="submission" date="2014-08" db="EMBL/GenBank/DDBJ databases">
        <title>Whole genome shotgun sequence of Sphingomonas paucimobilis NBRC 13935.</title>
        <authorList>
            <person name="Hosoyama A."/>
            <person name="Hashimoto M."/>
            <person name="Hosoyama Y."/>
            <person name="Noguchi M."/>
            <person name="Uohara A."/>
            <person name="Ohji S."/>
            <person name="Katano-Makiyama Y."/>
            <person name="Ichikawa N."/>
            <person name="Kimura A."/>
            <person name="Yamazoe A."/>
            <person name="Fujita N."/>
        </authorList>
    </citation>
    <scope>NUCLEOTIDE SEQUENCE [LARGE SCALE GENOMIC DNA]</scope>
    <source>
        <strain evidence="7 8">NBRC 13935</strain>
    </source>
</reference>
<organism evidence="7 8">
    <name type="scientific">Sphingomonas paucimobilis NBRC 13935</name>
    <dbReference type="NCBI Taxonomy" id="1219050"/>
    <lineage>
        <taxon>Bacteria</taxon>
        <taxon>Pseudomonadati</taxon>
        <taxon>Pseudomonadota</taxon>
        <taxon>Alphaproteobacteria</taxon>
        <taxon>Sphingomonadales</taxon>
        <taxon>Sphingomonadaceae</taxon>
        <taxon>Sphingomonas</taxon>
    </lineage>
</organism>
<evidence type="ECO:0000313" key="8">
    <source>
        <dbReference type="Proteomes" id="UP000032025"/>
    </source>
</evidence>
<evidence type="ECO:0000256" key="3">
    <source>
        <dbReference type="ARBA" id="ARBA00022763"/>
    </source>
</evidence>
<dbReference type="AlphaFoldDB" id="A0A0C9NBN6"/>
<sequence length="149" mass="16808">MADVVDAATRSRMMAGIRGRDTKIEIAVRKALHARGLRYRTDVRGLPGRPDIVLPRWKAAILVHGCFWHAHDCGLCRIPATRPDFWREKLEGNAARDRRNEGALCAAGWRVAIVWECALRGKGERALIDVADRLTEWVRGDEAMIELRG</sequence>
<keyword evidence="8" id="KW-1185">Reference proteome</keyword>
<keyword evidence="5 6" id="KW-0234">DNA repair</keyword>
<dbReference type="Proteomes" id="UP000032025">
    <property type="component" value="Unassembled WGS sequence"/>
</dbReference>